<sequence length="417" mass="47308">MTTVKERYEIAKEAYAAIGVDTDKALQALKQIPISMHCWQGDDVIGFDGGGALSGGIQTTGNYPGRARTPQELMADIDKALSLIPGKHRLNLHASYAIFQDGEHVDRDKLEPEHFAKWVEFARERGLGLDFNPTMFSHPKAENATLSSEDPAIRKFWIDHCIACLRIAEYFARELKTHCTVNIWIPDGFKDIPADRRAPRARLKDSLDQILAAGFDRKLVYVAVESKVFGIGMESCTVGSHEFYMNYAAKNDILCLLDNGHYHPTELVSDKISSMLLFYDKLALHVTRGVRWDSDHVVLYDDETREIAKEIIRGGADRVLLALDFFDASINRISAWVTGMRNMQKALLNALLMPQERWAALQEERNFTRLMAETEDFKTYPMGAVWDYFCEQNGVPAGNGWFEQVMDYEKQVLSGRR</sequence>
<evidence type="ECO:0000256" key="5">
    <source>
        <dbReference type="ARBA" id="ARBA00023308"/>
    </source>
</evidence>
<dbReference type="Gene3D" id="3.20.20.150">
    <property type="entry name" value="Divalent-metal-dependent TIM barrel enzymes"/>
    <property type="match status" value="1"/>
</dbReference>
<dbReference type="GO" id="GO:0019324">
    <property type="term" value="P:L-lyxose metabolic process"/>
    <property type="evidence" value="ECO:0007669"/>
    <property type="project" value="TreeGrafter"/>
</dbReference>
<dbReference type="SUPFAM" id="SSF51658">
    <property type="entry name" value="Xylose isomerase-like"/>
    <property type="match status" value="1"/>
</dbReference>
<evidence type="ECO:0000256" key="3">
    <source>
        <dbReference type="ARBA" id="ARBA00023211"/>
    </source>
</evidence>
<dbReference type="InterPro" id="IPR009308">
    <property type="entry name" value="Rhamnose_isomerase"/>
</dbReference>
<dbReference type="GO" id="GO:0030145">
    <property type="term" value="F:manganese ion binding"/>
    <property type="evidence" value="ECO:0007669"/>
    <property type="project" value="UniProtKB-UniRule"/>
</dbReference>
<comment type="pathway">
    <text evidence="6">Carbohydrate degradation; L-rhamnose degradation; glycerone phosphate from L-rhamnose: step 1/3.</text>
</comment>
<dbReference type="EC" id="5.3.1.14" evidence="6 7"/>
<dbReference type="InterPro" id="IPR050337">
    <property type="entry name" value="L-rhamnose_isomerase"/>
</dbReference>
<keyword evidence="2 6" id="KW-0479">Metal-binding</keyword>
<evidence type="ECO:0000256" key="2">
    <source>
        <dbReference type="ARBA" id="ARBA00022723"/>
    </source>
</evidence>
<evidence type="ECO:0000313" key="9">
    <source>
        <dbReference type="Proteomes" id="UP000886860"/>
    </source>
</evidence>
<comment type="subcellular location">
    <subcellularLocation>
        <location evidence="6">Cytoplasm</location>
    </subcellularLocation>
</comment>
<dbReference type="EMBL" id="DVKS01000156">
    <property type="protein sequence ID" value="HIT42231.1"/>
    <property type="molecule type" value="Genomic_DNA"/>
</dbReference>
<dbReference type="PANTHER" id="PTHR30268">
    <property type="entry name" value="L-RHAMNOSE ISOMERASE"/>
    <property type="match status" value="1"/>
</dbReference>
<dbReference type="Pfam" id="PF06134">
    <property type="entry name" value="RhaA"/>
    <property type="match status" value="1"/>
</dbReference>
<feature type="binding site" evidence="6">
    <location>
        <position position="293"/>
    </location>
    <ligand>
        <name>Mn(2+)</name>
        <dbReference type="ChEBI" id="CHEBI:29035"/>
    </ligand>
</feature>
<keyword evidence="1 6" id="KW-0963">Cytoplasm</keyword>
<feature type="binding site" evidence="6">
    <location>
        <position position="295"/>
    </location>
    <ligand>
        <name>Mn(2+)</name>
        <dbReference type="ChEBI" id="CHEBI:29035"/>
    </ligand>
</feature>
<name>A0A9D1GJX5_9FIRM</name>
<comment type="function">
    <text evidence="6">Catalyzes the interconversion of L-rhamnose and L-rhamnulose.</text>
</comment>
<keyword evidence="3 6" id="KW-0464">Manganese</keyword>
<evidence type="ECO:0000256" key="7">
    <source>
        <dbReference type="NCBIfam" id="TIGR01748"/>
    </source>
</evidence>
<dbReference type="NCBIfam" id="TIGR01748">
    <property type="entry name" value="rhaA"/>
    <property type="match status" value="1"/>
</dbReference>
<dbReference type="Proteomes" id="UP000886860">
    <property type="component" value="Unassembled WGS sequence"/>
</dbReference>
<feature type="binding site" evidence="6">
    <location>
        <position position="261"/>
    </location>
    <ligand>
        <name>Mn(2+)</name>
        <dbReference type="ChEBI" id="CHEBI:29035"/>
    </ligand>
</feature>
<comment type="catalytic activity">
    <reaction evidence="6">
        <text>L-rhamnopyranose = L-rhamnulose</text>
        <dbReference type="Rhea" id="RHEA:23160"/>
        <dbReference type="ChEBI" id="CHEBI:17897"/>
        <dbReference type="ChEBI" id="CHEBI:62346"/>
        <dbReference type="EC" id="5.3.1.14"/>
    </reaction>
</comment>
<dbReference type="GO" id="GO:0019301">
    <property type="term" value="P:rhamnose catabolic process"/>
    <property type="evidence" value="ECO:0007669"/>
    <property type="project" value="UniProtKB-UniRule"/>
</dbReference>
<evidence type="ECO:0000256" key="6">
    <source>
        <dbReference type="HAMAP-Rule" id="MF_00541"/>
    </source>
</evidence>
<dbReference type="AlphaFoldDB" id="A0A9D1GJX5"/>
<dbReference type="GO" id="GO:0008740">
    <property type="term" value="F:L-rhamnose isomerase activity"/>
    <property type="evidence" value="ECO:0007669"/>
    <property type="project" value="UniProtKB-UniRule"/>
</dbReference>
<gene>
    <name evidence="6" type="primary">rhaA</name>
    <name evidence="8" type="ORF">IAB60_09095</name>
</gene>
<dbReference type="GO" id="GO:0005737">
    <property type="term" value="C:cytoplasm"/>
    <property type="evidence" value="ECO:0007669"/>
    <property type="project" value="UniProtKB-SubCell"/>
</dbReference>
<dbReference type="HAMAP" id="MF_00541">
    <property type="entry name" value="RhaA"/>
    <property type="match status" value="1"/>
</dbReference>
<dbReference type="PANTHER" id="PTHR30268:SF0">
    <property type="entry name" value="L-RHAMNOSE ISOMERASE"/>
    <property type="match status" value="1"/>
</dbReference>
<proteinExistence type="inferred from homology"/>
<evidence type="ECO:0000313" key="8">
    <source>
        <dbReference type="EMBL" id="HIT42231.1"/>
    </source>
</evidence>
<evidence type="ECO:0000256" key="1">
    <source>
        <dbReference type="ARBA" id="ARBA00022490"/>
    </source>
</evidence>
<organism evidence="8 9">
    <name type="scientific">Candidatus Caccovicinus merdipullorum</name>
    <dbReference type="NCBI Taxonomy" id="2840724"/>
    <lineage>
        <taxon>Bacteria</taxon>
        <taxon>Bacillati</taxon>
        <taxon>Bacillota</taxon>
        <taxon>Clostridia</taxon>
        <taxon>Eubacteriales</taxon>
        <taxon>Candidatus Caccovicinus</taxon>
    </lineage>
</organism>
<dbReference type="InterPro" id="IPR036237">
    <property type="entry name" value="Xyl_isomerase-like_sf"/>
</dbReference>
<protein>
    <recommendedName>
        <fullName evidence="6 7">L-rhamnose isomerase</fullName>
        <ecNumber evidence="6 7">5.3.1.14</ecNumber>
    </recommendedName>
</protein>
<comment type="caution">
    <text evidence="8">The sequence shown here is derived from an EMBL/GenBank/DDBJ whole genome shotgun (WGS) entry which is preliminary data.</text>
</comment>
<evidence type="ECO:0000256" key="4">
    <source>
        <dbReference type="ARBA" id="ARBA00023235"/>
    </source>
</evidence>
<dbReference type="NCBIfam" id="NF002203">
    <property type="entry name" value="PRK01076.1"/>
    <property type="match status" value="1"/>
</dbReference>
<comment type="similarity">
    <text evidence="6">Belongs to the rhamnose isomerase family.</text>
</comment>
<reference evidence="8" key="2">
    <citation type="journal article" date="2021" name="PeerJ">
        <title>Extensive microbial diversity within the chicken gut microbiome revealed by metagenomics and culture.</title>
        <authorList>
            <person name="Gilroy R."/>
            <person name="Ravi A."/>
            <person name="Getino M."/>
            <person name="Pursley I."/>
            <person name="Horton D.L."/>
            <person name="Alikhan N.F."/>
            <person name="Baker D."/>
            <person name="Gharbi K."/>
            <person name="Hall N."/>
            <person name="Watson M."/>
            <person name="Adriaenssens E.M."/>
            <person name="Foster-Nyarko E."/>
            <person name="Jarju S."/>
            <person name="Secka A."/>
            <person name="Antonio M."/>
            <person name="Oren A."/>
            <person name="Chaudhuri R.R."/>
            <person name="La Ragione R."/>
            <person name="Hildebrand F."/>
            <person name="Pallen M.J."/>
        </authorList>
    </citation>
    <scope>NUCLEOTIDE SEQUENCE</scope>
    <source>
        <strain evidence="8">CHK123-3438</strain>
    </source>
</reference>
<comment type="cofactor">
    <cofactor evidence="6">
        <name>Mn(2+)</name>
        <dbReference type="ChEBI" id="CHEBI:29035"/>
    </cofactor>
    <text evidence="6">Binds 1 Mn(2+) ion per subunit.</text>
</comment>
<keyword evidence="4 6" id="KW-0413">Isomerase</keyword>
<reference evidence="8" key="1">
    <citation type="submission" date="2020-10" db="EMBL/GenBank/DDBJ databases">
        <authorList>
            <person name="Gilroy R."/>
        </authorList>
    </citation>
    <scope>NUCLEOTIDE SEQUENCE</scope>
    <source>
        <strain evidence="8">CHK123-3438</strain>
    </source>
</reference>
<keyword evidence="5 6" id="KW-0684">Rhamnose metabolism</keyword>
<accession>A0A9D1GJX5</accession>